<dbReference type="Proteomes" id="UP001054252">
    <property type="component" value="Unassembled WGS sequence"/>
</dbReference>
<dbReference type="EMBL" id="BPVZ01000003">
    <property type="protein sequence ID" value="GKU89620.1"/>
    <property type="molecule type" value="Genomic_DNA"/>
</dbReference>
<sequence length="50" mass="5222">MLLGTKFLAFLACEYPAEFAAGFFPPPGPVLQLAGNSGMLTAPLSLKLPI</sequence>
<name>A0AAV5HX88_9ROSI</name>
<reference evidence="1 2" key="1">
    <citation type="journal article" date="2021" name="Commun. Biol.">
        <title>The genome of Shorea leprosula (Dipterocarpaceae) highlights the ecological relevance of drought in aseasonal tropical rainforests.</title>
        <authorList>
            <person name="Ng K.K.S."/>
            <person name="Kobayashi M.J."/>
            <person name="Fawcett J.A."/>
            <person name="Hatakeyama M."/>
            <person name="Paape T."/>
            <person name="Ng C.H."/>
            <person name="Ang C.C."/>
            <person name="Tnah L.H."/>
            <person name="Lee C.T."/>
            <person name="Nishiyama T."/>
            <person name="Sese J."/>
            <person name="O'Brien M.J."/>
            <person name="Copetti D."/>
            <person name="Mohd Noor M.I."/>
            <person name="Ong R.C."/>
            <person name="Putra M."/>
            <person name="Sireger I.Z."/>
            <person name="Indrioko S."/>
            <person name="Kosugi Y."/>
            <person name="Izuno A."/>
            <person name="Isagi Y."/>
            <person name="Lee S.L."/>
            <person name="Shimizu K.K."/>
        </authorList>
    </citation>
    <scope>NUCLEOTIDE SEQUENCE [LARGE SCALE GENOMIC DNA]</scope>
    <source>
        <strain evidence="1">214</strain>
    </source>
</reference>
<evidence type="ECO:0000313" key="1">
    <source>
        <dbReference type="EMBL" id="GKU89620.1"/>
    </source>
</evidence>
<comment type="caution">
    <text evidence="1">The sequence shown here is derived from an EMBL/GenBank/DDBJ whole genome shotgun (WGS) entry which is preliminary data.</text>
</comment>
<gene>
    <name evidence="1" type="ORF">SLEP1_g3738</name>
</gene>
<dbReference type="AlphaFoldDB" id="A0AAV5HX88"/>
<accession>A0AAV5HX88</accession>
<protein>
    <submittedName>
        <fullName evidence="1">Uncharacterized protein</fullName>
    </submittedName>
</protein>
<organism evidence="1 2">
    <name type="scientific">Rubroshorea leprosula</name>
    <dbReference type="NCBI Taxonomy" id="152421"/>
    <lineage>
        <taxon>Eukaryota</taxon>
        <taxon>Viridiplantae</taxon>
        <taxon>Streptophyta</taxon>
        <taxon>Embryophyta</taxon>
        <taxon>Tracheophyta</taxon>
        <taxon>Spermatophyta</taxon>
        <taxon>Magnoliopsida</taxon>
        <taxon>eudicotyledons</taxon>
        <taxon>Gunneridae</taxon>
        <taxon>Pentapetalae</taxon>
        <taxon>rosids</taxon>
        <taxon>malvids</taxon>
        <taxon>Malvales</taxon>
        <taxon>Dipterocarpaceae</taxon>
        <taxon>Rubroshorea</taxon>
    </lineage>
</organism>
<keyword evidence="2" id="KW-1185">Reference proteome</keyword>
<evidence type="ECO:0000313" key="2">
    <source>
        <dbReference type="Proteomes" id="UP001054252"/>
    </source>
</evidence>
<proteinExistence type="predicted"/>